<dbReference type="AlphaFoldDB" id="A0A1W1H2E3"/>
<reference evidence="3" key="3">
    <citation type="submission" date="2023-07" db="EMBL/GenBank/DDBJ databases">
        <title>Stenotrophomonas isolates from soil.</title>
        <authorList>
            <person name="Sharma V."/>
            <person name="Zur-Pinska J."/>
            <person name="Hay A.G."/>
        </authorList>
    </citation>
    <scope>NUCLEOTIDE SEQUENCE</scope>
    <source>
        <strain evidence="3">C2</strain>
    </source>
</reference>
<proteinExistence type="predicted"/>
<evidence type="ECO:0000313" key="6">
    <source>
        <dbReference type="Proteomes" id="UP001174315"/>
    </source>
</evidence>
<keyword evidence="2" id="KW-0732">Signal</keyword>
<dbReference type="Proteomes" id="UP000191133">
    <property type="component" value="Unassembled WGS sequence"/>
</dbReference>
<dbReference type="GeneID" id="64102693"/>
<keyword evidence="6" id="KW-1185">Reference proteome</keyword>
<feature type="signal peptide" evidence="2">
    <location>
        <begin position="1"/>
        <end position="23"/>
    </location>
</feature>
<gene>
    <name evidence="3" type="ORF">Q0S36_07090</name>
    <name evidence="4" type="ORF">SAMN04488690_3526</name>
</gene>
<feature type="chain" id="PRO_5010743579" description="Peptidase inhibitor I78 family protein" evidence="2">
    <location>
        <begin position="24"/>
        <end position="114"/>
    </location>
</feature>
<dbReference type="RefSeq" id="WP_025876040.1">
    <property type="nucleotide sequence ID" value="NZ_CBCSJV010000014.1"/>
</dbReference>
<evidence type="ECO:0000313" key="3">
    <source>
        <dbReference type="EMBL" id="MDN8669088.1"/>
    </source>
</evidence>
<accession>A0A1W1H2E3</accession>
<evidence type="ECO:0000313" key="4">
    <source>
        <dbReference type="EMBL" id="SLM25773.1"/>
    </source>
</evidence>
<dbReference type="Proteomes" id="UP001174315">
    <property type="component" value="Unassembled WGS sequence"/>
</dbReference>
<evidence type="ECO:0000256" key="1">
    <source>
        <dbReference type="SAM" id="MobiDB-lite"/>
    </source>
</evidence>
<protein>
    <recommendedName>
        <fullName evidence="7">Peptidase inhibitor I78 family protein</fullName>
    </recommendedName>
</protein>
<evidence type="ECO:0000313" key="5">
    <source>
        <dbReference type="Proteomes" id="UP000191133"/>
    </source>
</evidence>
<dbReference type="PROSITE" id="PS51257">
    <property type="entry name" value="PROKAR_LIPOPROTEIN"/>
    <property type="match status" value="1"/>
</dbReference>
<name>A0A1W1H2E3_9GAMM</name>
<dbReference type="EMBL" id="JAUKNN010000013">
    <property type="protein sequence ID" value="MDN8669088.1"/>
    <property type="molecule type" value="Genomic_DNA"/>
</dbReference>
<evidence type="ECO:0000256" key="2">
    <source>
        <dbReference type="SAM" id="SignalP"/>
    </source>
</evidence>
<feature type="compositionally biased region" description="Low complexity" evidence="1">
    <location>
        <begin position="77"/>
        <end position="93"/>
    </location>
</feature>
<sequence>MKHAIATAAVCFALAACSSSPVAQVQPIDGVISGQCHTDKVRGAVGLAASGMTIERARVDSDSLHVQVTRGSRERSGNTASGAADPAAGAATEGGDRLTIETGRTNNITAIYCG</sequence>
<evidence type="ECO:0008006" key="7">
    <source>
        <dbReference type="Google" id="ProtNLM"/>
    </source>
</evidence>
<reference evidence="4" key="2">
    <citation type="submission" date="2016-10" db="EMBL/GenBank/DDBJ databases">
        <authorList>
            <person name="de Groot N.N."/>
        </authorList>
    </citation>
    <scope>NUCLEOTIDE SEQUENCE [LARGE SCALE GENOMIC DNA]</scope>
    <source>
        <strain evidence="4">92MFCol6.1</strain>
    </source>
</reference>
<reference evidence="5" key="1">
    <citation type="submission" date="2016-10" db="EMBL/GenBank/DDBJ databases">
        <authorList>
            <person name="Varghese N."/>
        </authorList>
    </citation>
    <scope>NUCLEOTIDE SEQUENCE [LARGE SCALE GENOMIC DNA]</scope>
    <source>
        <strain evidence="5">92MFCol6.1</strain>
    </source>
</reference>
<feature type="region of interest" description="Disordered" evidence="1">
    <location>
        <begin position="64"/>
        <end position="98"/>
    </location>
</feature>
<dbReference type="EMBL" id="FWEU01000005">
    <property type="protein sequence ID" value="SLM25773.1"/>
    <property type="molecule type" value="Genomic_DNA"/>
</dbReference>
<organism evidence="4 5">
    <name type="scientific">Stenotrophomonas indicatrix</name>
    <dbReference type="NCBI Taxonomy" id="2045451"/>
    <lineage>
        <taxon>Bacteria</taxon>
        <taxon>Pseudomonadati</taxon>
        <taxon>Pseudomonadota</taxon>
        <taxon>Gammaproteobacteria</taxon>
        <taxon>Lysobacterales</taxon>
        <taxon>Lysobacteraceae</taxon>
        <taxon>Stenotrophomonas</taxon>
    </lineage>
</organism>